<dbReference type="Gene3D" id="1.10.287.130">
    <property type="match status" value="1"/>
</dbReference>
<dbReference type="InterPro" id="IPR004358">
    <property type="entry name" value="Sig_transdc_His_kin-like_C"/>
</dbReference>
<evidence type="ECO:0000256" key="3">
    <source>
        <dbReference type="ARBA" id="ARBA00022553"/>
    </source>
</evidence>
<dbReference type="InterPro" id="IPR036890">
    <property type="entry name" value="HATPase_C_sf"/>
</dbReference>
<evidence type="ECO:0000256" key="7">
    <source>
        <dbReference type="SAM" id="Coils"/>
    </source>
</evidence>
<dbReference type="SUPFAM" id="SSF55781">
    <property type="entry name" value="GAF domain-like"/>
    <property type="match status" value="2"/>
</dbReference>
<dbReference type="SMART" id="SM00387">
    <property type="entry name" value="HATPase_c"/>
    <property type="match status" value="1"/>
</dbReference>
<dbReference type="Gene3D" id="3.30.565.10">
    <property type="entry name" value="Histidine kinase-like ATPase, C-terminal domain"/>
    <property type="match status" value="1"/>
</dbReference>
<dbReference type="CDD" id="cd00082">
    <property type="entry name" value="HisKA"/>
    <property type="match status" value="1"/>
</dbReference>
<dbReference type="CDD" id="cd00075">
    <property type="entry name" value="HATPase"/>
    <property type="match status" value="1"/>
</dbReference>
<dbReference type="InterPro" id="IPR050736">
    <property type="entry name" value="Sensor_HK_Regulatory"/>
</dbReference>
<dbReference type="InterPro" id="IPR029016">
    <property type="entry name" value="GAF-like_dom_sf"/>
</dbReference>
<dbReference type="EMBL" id="ASGZ01000060">
    <property type="protein sequence ID" value="ESP87322.1"/>
    <property type="molecule type" value="Genomic_DNA"/>
</dbReference>
<accession>V4IVZ4</accession>
<comment type="catalytic activity">
    <reaction evidence="1">
        <text>ATP + protein L-histidine = ADP + protein N-phospho-L-histidine.</text>
        <dbReference type="EC" id="2.7.13.3"/>
    </reaction>
</comment>
<evidence type="ECO:0000313" key="9">
    <source>
        <dbReference type="EMBL" id="ESP87322.1"/>
    </source>
</evidence>
<dbReference type="SMART" id="SM00388">
    <property type="entry name" value="HisKA"/>
    <property type="match status" value="1"/>
</dbReference>
<dbReference type="SUPFAM" id="SSF47384">
    <property type="entry name" value="Homodimeric domain of signal transducing histidine kinase"/>
    <property type="match status" value="1"/>
</dbReference>
<dbReference type="PROSITE" id="PS50109">
    <property type="entry name" value="HIS_KIN"/>
    <property type="match status" value="1"/>
</dbReference>
<dbReference type="Pfam" id="PF00512">
    <property type="entry name" value="HisKA"/>
    <property type="match status" value="1"/>
</dbReference>
<evidence type="ECO:0000256" key="4">
    <source>
        <dbReference type="ARBA" id="ARBA00022679"/>
    </source>
</evidence>
<dbReference type="AlphaFoldDB" id="V4IVZ4"/>
<keyword evidence="4" id="KW-0808">Transferase</keyword>
<dbReference type="Gene3D" id="3.30.450.40">
    <property type="match status" value="2"/>
</dbReference>
<dbReference type="PANTHER" id="PTHR43711">
    <property type="entry name" value="TWO-COMPONENT HISTIDINE KINASE"/>
    <property type="match status" value="1"/>
</dbReference>
<dbReference type="PRINTS" id="PR00344">
    <property type="entry name" value="BCTRLSENSOR"/>
</dbReference>
<dbReference type="Proteomes" id="UP000017840">
    <property type="component" value="Unassembled WGS sequence"/>
</dbReference>
<evidence type="ECO:0000259" key="8">
    <source>
        <dbReference type="PROSITE" id="PS50109"/>
    </source>
</evidence>
<dbReference type="STRING" id="1324957.K933_14588"/>
<keyword evidence="3" id="KW-0597">Phosphoprotein</keyword>
<keyword evidence="7" id="KW-0175">Coiled coil</keyword>
<dbReference type="InterPro" id="IPR005467">
    <property type="entry name" value="His_kinase_dom"/>
</dbReference>
<name>V4IVZ4_9EURY</name>
<dbReference type="eggNOG" id="arCOG02333">
    <property type="taxonomic scope" value="Archaea"/>
</dbReference>
<evidence type="ECO:0000256" key="6">
    <source>
        <dbReference type="ARBA" id="ARBA00023012"/>
    </source>
</evidence>
<dbReference type="Pfam" id="PF13185">
    <property type="entry name" value="GAF_2"/>
    <property type="match status" value="2"/>
</dbReference>
<keyword evidence="5 9" id="KW-0418">Kinase</keyword>
<gene>
    <name evidence="9" type="ORF">K933_14588</name>
</gene>
<dbReference type="InterPro" id="IPR003661">
    <property type="entry name" value="HisK_dim/P_dom"/>
</dbReference>
<dbReference type="Pfam" id="PF02518">
    <property type="entry name" value="HATPase_c"/>
    <property type="match status" value="1"/>
</dbReference>
<dbReference type="SMART" id="SM00065">
    <property type="entry name" value="GAF"/>
    <property type="match status" value="2"/>
</dbReference>
<dbReference type="InterPro" id="IPR036097">
    <property type="entry name" value="HisK_dim/P_sf"/>
</dbReference>
<evidence type="ECO:0000256" key="1">
    <source>
        <dbReference type="ARBA" id="ARBA00000085"/>
    </source>
</evidence>
<feature type="domain" description="Histidine kinase" evidence="8">
    <location>
        <begin position="334"/>
        <end position="529"/>
    </location>
</feature>
<dbReference type="InterPro" id="IPR003018">
    <property type="entry name" value="GAF"/>
</dbReference>
<dbReference type="PANTHER" id="PTHR43711:SF1">
    <property type="entry name" value="HISTIDINE KINASE 1"/>
    <property type="match status" value="1"/>
</dbReference>
<feature type="coiled-coil region" evidence="7">
    <location>
        <begin position="291"/>
        <end position="327"/>
    </location>
</feature>
<dbReference type="SUPFAM" id="SSF55874">
    <property type="entry name" value="ATPase domain of HSP90 chaperone/DNA topoisomerase II/histidine kinase"/>
    <property type="match status" value="1"/>
</dbReference>
<evidence type="ECO:0000313" key="10">
    <source>
        <dbReference type="Proteomes" id="UP000017840"/>
    </source>
</evidence>
<keyword evidence="10" id="KW-1185">Reference proteome</keyword>
<keyword evidence="6" id="KW-0902">Two-component regulatory system</keyword>
<proteinExistence type="predicted"/>
<evidence type="ECO:0000256" key="2">
    <source>
        <dbReference type="ARBA" id="ARBA00012438"/>
    </source>
</evidence>
<protein>
    <recommendedName>
        <fullName evidence="2">histidine kinase</fullName>
        <ecNumber evidence="2">2.7.13.3</ecNumber>
    </recommendedName>
</protein>
<reference evidence="9 10" key="1">
    <citation type="journal article" date="2013" name="Genome Announc.">
        <title>Draft Genome Sequence of 'Candidatus Halobonum tyrrellensis' Strain G22, Isolated from the Hypersaline Waters of Lake Tyrrell, Australia.</title>
        <authorList>
            <person name="Ugalde J.A."/>
            <person name="Narasingarao P."/>
            <person name="Kuo S."/>
            <person name="Podell S."/>
            <person name="Allen E.E."/>
        </authorList>
    </citation>
    <scope>NUCLEOTIDE SEQUENCE [LARGE SCALE GENOMIC DNA]</scope>
    <source>
        <strain evidence="9 10">G22</strain>
    </source>
</reference>
<evidence type="ECO:0000256" key="5">
    <source>
        <dbReference type="ARBA" id="ARBA00022777"/>
    </source>
</evidence>
<dbReference type="OrthoDB" id="8127at2157"/>
<dbReference type="InterPro" id="IPR003594">
    <property type="entry name" value="HATPase_dom"/>
</dbReference>
<dbReference type="GO" id="GO:0000155">
    <property type="term" value="F:phosphorelay sensor kinase activity"/>
    <property type="evidence" value="ECO:0007669"/>
    <property type="project" value="InterPro"/>
</dbReference>
<dbReference type="PATRIC" id="fig|1324957.4.peg.2958"/>
<comment type="caution">
    <text evidence="9">The sequence shown here is derived from an EMBL/GenBank/DDBJ whole genome shotgun (WGS) entry which is preliminary data.</text>
</comment>
<dbReference type="RefSeq" id="WP_023395491.1">
    <property type="nucleotide sequence ID" value="NZ_ASGZ01000060.1"/>
</dbReference>
<organism evidence="9 10">
    <name type="scientific">Candidatus Halobonum tyrrellensis G22</name>
    <dbReference type="NCBI Taxonomy" id="1324957"/>
    <lineage>
        <taxon>Archaea</taxon>
        <taxon>Methanobacteriati</taxon>
        <taxon>Methanobacteriota</taxon>
        <taxon>Stenosarchaea group</taxon>
        <taxon>Halobacteria</taxon>
        <taxon>Halobacteriales</taxon>
        <taxon>Haloferacaceae</taxon>
        <taxon>Candidatus Halobonum</taxon>
    </lineage>
</organism>
<sequence>MDTGNAAQTDAGCLRSLYGATRELMRASTREELCWVAVDTAEDVLGLPLVGAYLHEDGEGLTPVAATAAVRDRFGEAPTYPHGGLVETVYRNGRTFRVDGDDRAGSDDDVWSGVIVPVEGYGVLIAGGAEHRPLDDESVELLERLADNAASALDRLERERRLDRLHEATRELMTTDTASVAAVTTDTAHEVLGLSRNAVYLLASGGDRLVPVSVTAEARELFGGDVPDMGSGSLGWRAFRADEVEVYDDVHREDDVDPGAPVRSQMVLPLGDHGVFVAGAPDPDAFSESDIRLARVLADNVEAALDRAKQEELLRARERELARQNERLEEFASVVSHDLRNPLNVAEGRLELARRDGDDSPHLDQVAEAHDRMEALIDDLLALARNGRSVGSTEPVELGPLARATWDGIDGDADATLRTADDLGTVDADESRLRELLENLFRNAVDHAGEGVTVTVGSTADGFYVEDDGPGIPTETREEVFSRGYTTADDGTGFGLAIVRDIAEAHGWRVSASDCGDGARFVVDTDPTCPDAE</sequence>
<dbReference type="EC" id="2.7.13.3" evidence="2"/>